<sequence length="497" mass="54639">MTCETPCKNCNRKGLPILFTRYAAAYSAQQKGMDALAALKPAHPLQTTPGKVAMKTALYNLRMLRAGYLYVHIERDADRCFADEWKGYVVHPHGYLTEFDLSTPGDAMPLVACSRDAALQANRSMVWVKDAKEVKKLWYMFNPDPVDHKHLFNVIAKDLPKYMQSFDVAGWTGGSTNQKDTVEPNKLDSQVVEFSALSSPALRSACEPLMYGLMGSNAQERGWGDYETQRATPQLDMASGAATGFEEMYTITVKQPDFAIAHGARLRKVAEFLKTGKGAVAACEDAIGIAQELGHLQSEAHTTYAHWQSQQAEGGFAKGVNNEWVLQTVVSAQSLQELVKKGAMARNDAELERLRHRYKQAGNPFSEGDTRREAEQERRDAEFARQQKLAQDAANKAGDAQFARLFDQSSAKTFVDGAHQPAYEKVEALRAAIGEDQGKWLTAEALLAVMGRYSDKDTHVVSVRSSPSLDDGEAACQSDVDDPPQVSVGHAPGGLSR</sequence>
<feature type="compositionally biased region" description="Basic and acidic residues" evidence="1">
    <location>
        <begin position="368"/>
        <end position="380"/>
    </location>
</feature>
<evidence type="ECO:0000313" key="3">
    <source>
        <dbReference type="EMBL" id="MEJ8857248.1"/>
    </source>
</evidence>
<feature type="domain" description="Toxin VasX N-terminal region" evidence="2">
    <location>
        <begin position="7"/>
        <end position="172"/>
    </location>
</feature>
<evidence type="ECO:0000259" key="2">
    <source>
        <dbReference type="Pfam" id="PF20249"/>
    </source>
</evidence>
<reference evidence="3 4" key="1">
    <citation type="submission" date="2024-03" db="EMBL/GenBank/DDBJ databases">
        <title>Novel species of the genus Variovorax.</title>
        <authorList>
            <person name="Liu Q."/>
            <person name="Xin Y.-H."/>
        </authorList>
    </citation>
    <scope>NUCLEOTIDE SEQUENCE [LARGE SCALE GENOMIC DNA]</scope>
    <source>
        <strain evidence="3 4">KACC 18901</strain>
    </source>
</reference>
<dbReference type="EMBL" id="JBBKZS010000010">
    <property type="protein sequence ID" value="MEJ8857248.1"/>
    <property type="molecule type" value="Genomic_DNA"/>
</dbReference>
<feature type="non-terminal residue" evidence="3">
    <location>
        <position position="497"/>
    </location>
</feature>
<evidence type="ECO:0000313" key="4">
    <source>
        <dbReference type="Proteomes" id="UP001367030"/>
    </source>
</evidence>
<keyword evidence="4" id="KW-1185">Reference proteome</keyword>
<feature type="region of interest" description="Disordered" evidence="1">
    <location>
        <begin position="360"/>
        <end position="380"/>
    </location>
</feature>
<protein>
    <submittedName>
        <fullName evidence="3">T6SS effector BTH_I2691 family protein</fullName>
    </submittedName>
</protein>
<dbReference type="CDD" id="cd20707">
    <property type="entry name" value="MIX_III"/>
    <property type="match status" value="1"/>
</dbReference>
<accession>A0ABU8XBS8</accession>
<dbReference type="InterPro" id="IPR046864">
    <property type="entry name" value="VasX_N"/>
</dbReference>
<dbReference type="Pfam" id="PF20249">
    <property type="entry name" value="VasX_N"/>
    <property type="match status" value="1"/>
</dbReference>
<comment type="caution">
    <text evidence="3">The sequence shown here is derived from an EMBL/GenBank/DDBJ whole genome shotgun (WGS) entry which is preliminary data.</text>
</comment>
<gene>
    <name evidence="3" type="ORF">WKW79_21915</name>
</gene>
<dbReference type="NCBIfam" id="NF041559">
    <property type="entry name" value="BTH_I2691_fam"/>
    <property type="match status" value="1"/>
</dbReference>
<dbReference type="Proteomes" id="UP001367030">
    <property type="component" value="Unassembled WGS sequence"/>
</dbReference>
<dbReference type="InterPro" id="IPR048126">
    <property type="entry name" value="Toxin_VasX"/>
</dbReference>
<feature type="region of interest" description="Disordered" evidence="1">
    <location>
        <begin position="463"/>
        <end position="497"/>
    </location>
</feature>
<evidence type="ECO:0000256" key="1">
    <source>
        <dbReference type="SAM" id="MobiDB-lite"/>
    </source>
</evidence>
<dbReference type="RefSeq" id="WP_340337322.1">
    <property type="nucleotide sequence ID" value="NZ_JBBKZS010000010.1"/>
</dbReference>
<organism evidence="3 4">
    <name type="scientific">Variovorax robiniae</name>
    <dbReference type="NCBI Taxonomy" id="1836199"/>
    <lineage>
        <taxon>Bacteria</taxon>
        <taxon>Pseudomonadati</taxon>
        <taxon>Pseudomonadota</taxon>
        <taxon>Betaproteobacteria</taxon>
        <taxon>Burkholderiales</taxon>
        <taxon>Comamonadaceae</taxon>
        <taxon>Variovorax</taxon>
    </lineage>
</organism>
<proteinExistence type="predicted"/>
<name>A0ABU8XBS8_9BURK</name>